<dbReference type="AlphaFoldDB" id="A0A542ZP31"/>
<feature type="transmembrane region" description="Helical" evidence="9">
    <location>
        <begin position="100"/>
        <end position="119"/>
    </location>
</feature>
<keyword evidence="5 9" id="KW-1133">Transmembrane helix</keyword>
<feature type="domain" description="Cation efflux protein cytoplasmic" evidence="11">
    <location>
        <begin position="232"/>
        <end position="309"/>
    </location>
</feature>
<feature type="transmembrane region" description="Helical" evidence="9">
    <location>
        <begin position="35"/>
        <end position="62"/>
    </location>
</feature>
<dbReference type="InterPro" id="IPR036837">
    <property type="entry name" value="Cation_efflux_CTD_sf"/>
</dbReference>
<dbReference type="NCBIfam" id="TIGR01297">
    <property type="entry name" value="CDF"/>
    <property type="match status" value="1"/>
</dbReference>
<dbReference type="PANTHER" id="PTHR11562:SF17">
    <property type="entry name" value="RE54080P-RELATED"/>
    <property type="match status" value="1"/>
</dbReference>
<dbReference type="InterPro" id="IPR027470">
    <property type="entry name" value="Cation_efflux_CTD"/>
</dbReference>
<dbReference type="InterPro" id="IPR002524">
    <property type="entry name" value="Cation_efflux"/>
</dbReference>
<keyword evidence="4 9" id="KW-0812">Transmembrane</keyword>
<evidence type="ECO:0000256" key="1">
    <source>
        <dbReference type="ARBA" id="ARBA00004141"/>
    </source>
</evidence>
<feature type="domain" description="Cation efflux protein transmembrane" evidence="10">
    <location>
        <begin position="35"/>
        <end position="226"/>
    </location>
</feature>
<accession>A0A542ZP31</accession>
<comment type="caution">
    <text evidence="12">The sequence shown here is derived from an EMBL/GenBank/DDBJ whole genome shotgun (WGS) entry which is preliminary data.</text>
</comment>
<keyword evidence="6" id="KW-0406">Ion transport</keyword>
<dbReference type="GO" id="GO:0005886">
    <property type="term" value="C:plasma membrane"/>
    <property type="evidence" value="ECO:0007669"/>
    <property type="project" value="TreeGrafter"/>
</dbReference>
<protein>
    <submittedName>
        <fullName evidence="12">Cobalt-zinc-cadmium efflux system protein</fullName>
    </submittedName>
</protein>
<feature type="transmembrane region" description="Helical" evidence="9">
    <location>
        <begin position="68"/>
        <end position="88"/>
    </location>
</feature>
<evidence type="ECO:0000256" key="7">
    <source>
        <dbReference type="ARBA" id="ARBA00023136"/>
    </source>
</evidence>
<feature type="compositionally biased region" description="Gly residues" evidence="8">
    <location>
        <begin position="1"/>
        <end position="23"/>
    </location>
</feature>
<dbReference type="InterPro" id="IPR027469">
    <property type="entry name" value="Cation_efflux_TMD_sf"/>
</dbReference>
<evidence type="ECO:0000256" key="4">
    <source>
        <dbReference type="ARBA" id="ARBA00022692"/>
    </source>
</evidence>
<dbReference type="Pfam" id="PF16916">
    <property type="entry name" value="ZT_dimer"/>
    <property type="match status" value="1"/>
</dbReference>
<dbReference type="InterPro" id="IPR058533">
    <property type="entry name" value="Cation_efflux_TM"/>
</dbReference>
<evidence type="ECO:0000256" key="9">
    <source>
        <dbReference type="SAM" id="Phobius"/>
    </source>
</evidence>
<feature type="transmembrane region" description="Helical" evidence="9">
    <location>
        <begin position="200"/>
        <end position="218"/>
    </location>
</feature>
<gene>
    <name evidence="12" type="ORF">FB461_1768</name>
</gene>
<evidence type="ECO:0000256" key="2">
    <source>
        <dbReference type="ARBA" id="ARBA00008873"/>
    </source>
</evidence>
<evidence type="ECO:0000256" key="3">
    <source>
        <dbReference type="ARBA" id="ARBA00022448"/>
    </source>
</evidence>
<evidence type="ECO:0000256" key="6">
    <source>
        <dbReference type="ARBA" id="ARBA00023065"/>
    </source>
</evidence>
<dbReference type="RefSeq" id="WP_211349878.1">
    <property type="nucleotide sequence ID" value="NZ_BAAASV010000002.1"/>
</dbReference>
<comment type="subcellular location">
    <subcellularLocation>
        <location evidence="1">Membrane</location>
        <topology evidence="1">Multi-pass membrane protein</topology>
    </subcellularLocation>
</comment>
<sequence length="322" mass="33932">MGMGHSHGIDGHGSGGRGSGGHGDGYDAVDHRRPLIIAFSITTTILIAQAIGSILTGSLALLTDTAHMLTDALGLAVALTAANLSLRPPTAARTWGYRRVEVLAALGQAAVLLAVGVYVAVEGVTRLFSPPEVPAGELLIFGIIGLVGNIVSLLVIAAHRTASLNMRAAFLEVANDALGSVGVIVAAIVIWATGWQRADSIAGLFIAALIVPRALILLRDAANVLLESTPAHLDLDEVRRHIQSLDHVREVHDLHASTVATGLPVISAHVVVDDECFRTGHAPEILQHLKECVQEHFEVPIEHSTFQLENQALASSEKHNHA</sequence>
<dbReference type="Proteomes" id="UP000315389">
    <property type="component" value="Unassembled WGS sequence"/>
</dbReference>
<evidence type="ECO:0000256" key="8">
    <source>
        <dbReference type="SAM" id="MobiDB-lite"/>
    </source>
</evidence>
<feature type="region of interest" description="Disordered" evidence="8">
    <location>
        <begin position="1"/>
        <end position="24"/>
    </location>
</feature>
<dbReference type="GO" id="GO:0005385">
    <property type="term" value="F:zinc ion transmembrane transporter activity"/>
    <property type="evidence" value="ECO:0007669"/>
    <property type="project" value="TreeGrafter"/>
</dbReference>
<reference evidence="12 13" key="1">
    <citation type="submission" date="2019-06" db="EMBL/GenBank/DDBJ databases">
        <title>Sequencing the genomes of 1000 actinobacteria strains.</title>
        <authorList>
            <person name="Klenk H.-P."/>
        </authorList>
    </citation>
    <scope>NUCLEOTIDE SEQUENCE [LARGE SCALE GENOMIC DNA]</scope>
    <source>
        <strain evidence="12 13">DSM 4813</strain>
    </source>
</reference>
<keyword evidence="7 9" id="KW-0472">Membrane</keyword>
<evidence type="ECO:0000256" key="5">
    <source>
        <dbReference type="ARBA" id="ARBA00022989"/>
    </source>
</evidence>
<dbReference type="InterPro" id="IPR050681">
    <property type="entry name" value="CDF/SLC30A"/>
</dbReference>
<keyword evidence="13" id="KW-1185">Reference proteome</keyword>
<dbReference type="SUPFAM" id="SSF161111">
    <property type="entry name" value="Cation efflux protein transmembrane domain-like"/>
    <property type="match status" value="1"/>
</dbReference>
<name>A0A542ZP31_RARFA</name>
<comment type="similarity">
    <text evidence="2">Belongs to the cation diffusion facilitator (CDF) transporter (TC 2.A.4) family. SLC30A subfamily.</text>
</comment>
<feature type="transmembrane region" description="Helical" evidence="9">
    <location>
        <begin position="170"/>
        <end position="194"/>
    </location>
</feature>
<proteinExistence type="inferred from homology"/>
<evidence type="ECO:0000259" key="10">
    <source>
        <dbReference type="Pfam" id="PF01545"/>
    </source>
</evidence>
<organism evidence="12 13">
    <name type="scientific">Rarobacter faecitabidus</name>
    <dbReference type="NCBI Taxonomy" id="13243"/>
    <lineage>
        <taxon>Bacteria</taxon>
        <taxon>Bacillati</taxon>
        <taxon>Actinomycetota</taxon>
        <taxon>Actinomycetes</taxon>
        <taxon>Micrococcales</taxon>
        <taxon>Rarobacteraceae</taxon>
        <taxon>Rarobacter</taxon>
    </lineage>
</organism>
<dbReference type="Pfam" id="PF01545">
    <property type="entry name" value="Cation_efflux"/>
    <property type="match status" value="1"/>
</dbReference>
<evidence type="ECO:0000259" key="11">
    <source>
        <dbReference type="Pfam" id="PF16916"/>
    </source>
</evidence>
<evidence type="ECO:0000313" key="12">
    <source>
        <dbReference type="EMBL" id="TQL62131.1"/>
    </source>
</evidence>
<dbReference type="EMBL" id="VFOS01000002">
    <property type="protein sequence ID" value="TQL62131.1"/>
    <property type="molecule type" value="Genomic_DNA"/>
</dbReference>
<dbReference type="Gene3D" id="1.20.1510.10">
    <property type="entry name" value="Cation efflux protein transmembrane domain"/>
    <property type="match status" value="1"/>
</dbReference>
<feature type="transmembrane region" description="Helical" evidence="9">
    <location>
        <begin position="139"/>
        <end position="158"/>
    </location>
</feature>
<dbReference type="PANTHER" id="PTHR11562">
    <property type="entry name" value="CATION EFFLUX PROTEIN/ ZINC TRANSPORTER"/>
    <property type="match status" value="1"/>
</dbReference>
<keyword evidence="3" id="KW-0813">Transport</keyword>
<evidence type="ECO:0000313" key="13">
    <source>
        <dbReference type="Proteomes" id="UP000315389"/>
    </source>
</evidence>
<dbReference type="SUPFAM" id="SSF160240">
    <property type="entry name" value="Cation efflux protein cytoplasmic domain-like"/>
    <property type="match status" value="1"/>
</dbReference>